<evidence type="ECO:0000256" key="7">
    <source>
        <dbReference type="ARBA" id="ARBA00023077"/>
    </source>
</evidence>
<dbReference type="InterPro" id="IPR000531">
    <property type="entry name" value="Beta-barrel_TonB"/>
</dbReference>
<dbReference type="Gene3D" id="2.40.170.20">
    <property type="entry name" value="TonB-dependent receptor, beta-barrel domain"/>
    <property type="match status" value="1"/>
</dbReference>
<proteinExistence type="inferred from homology"/>
<evidence type="ECO:0000256" key="8">
    <source>
        <dbReference type="ARBA" id="ARBA00023136"/>
    </source>
</evidence>
<evidence type="ECO:0000259" key="13">
    <source>
        <dbReference type="Pfam" id="PF00593"/>
    </source>
</evidence>
<dbReference type="Pfam" id="PF00593">
    <property type="entry name" value="TonB_dep_Rec_b-barrel"/>
    <property type="match status" value="1"/>
</dbReference>
<keyword evidence="8 10" id="KW-0472">Membrane</keyword>
<dbReference type="SUPFAM" id="SSF56935">
    <property type="entry name" value="Porins"/>
    <property type="match status" value="1"/>
</dbReference>
<dbReference type="InterPro" id="IPR012910">
    <property type="entry name" value="Plug_dom"/>
</dbReference>
<evidence type="ECO:0000256" key="12">
    <source>
        <dbReference type="SAM" id="SignalP"/>
    </source>
</evidence>
<reference evidence="15" key="1">
    <citation type="journal article" date="2003" name="Microbiology">
        <title>Genetic organization of an Acinetobacter baumannii chromosomal region harbouring genes related to siderophore biosynthesis and transport.</title>
        <authorList>
            <person name="Dorsey C.W."/>
            <person name="Tolmasky M.E."/>
            <person name="Crosa J.H."/>
            <person name="Actis L.A."/>
        </authorList>
    </citation>
    <scope>NUCLEOTIDE SEQUENCE</scope>
    <source>
        <strain evidence="15">8399</strain>
    </source>
</reference>
<evidence type="ECO:0000256" key="4">
    <source>
        <dbReference type="ARBA" id="ARBA00022692"/>
    </source>
</evidence>
<evidence type="ECO:0000256" key="2">
    <source>
        <dbReference type="ARBA" id="ARBA00022448"/>
    </source>
</evidence>
<keyword evidence="15" id="KW-0675">Receptor</keyword>
<feature type="domain" description="TonB-dependent receptor-like beta-barrel" evidence="13">
    <location>
        <begin position="198"/>
        <end position="635"/>
    </location>
</feature>
<dbReference type="EMBL" id="AY149472">
    <property type="protein sequence ID" value="AAN28929.1"/>
    <property type="molecule type" value="Genomic_DNA"/>
</dbReference>
<dbReference type="AlphaFoldDB" id="Q840D4"/>
<protein>
    <submittedName>
        <fullName evidence="15">Putative siderophore receptor OM73</fullName>
    </submittedName>
</protein>
<dbReference type="PANTHER" id="PTHR30069">
    <property type="entry name" value="TONB-DEPENDENT OUTER MEMBRANE RECEPTOR"/>
    <property type="match status" value="1"/>
</dbReference>
<evidence type="ECO:0000256" key="3">
    <source>
        <dbReference type="ARBA" id="ARBA00022452"/>
    </source>
</evidence>
<keyword evidence="5 12" id="KW-0732">Signal</keyword>
<feature type="domain" description="TonB-dependent receptor plug" evidence="14">
    <location>
        <begin position="63"/>
        <end position="172"/>
    </location>
</feature>
<comment type="similarity">
    <text evidence="10 11">Belongs to the TonB-dependent receptor family.</text>
</comment>
<dbReference type="InterPro" id="IPR036942">
    <property type="entry name" value="Beta-barrel_TonB_sf"/>
</dbReference>
<comment type="subcellular location">
    <subcellularLocation>
        <location evidence="1 10">Cell outer membrane</location>
        <topology evidence="1 10">Multi-pass membrane protein</topology>
    </subcellularLocation>
</comment>
<dbReference type="GO" id="GO:0044718">
    <property type="term" value="P:siderophore transmembrane transport"/>
    <property type="evidence" value="ECO:0007669"/>
    <property type="project" value="TreeGrafter"/>
</dbReference>
<feature type="signal peptide" evidence="12">
    <location>
        <begin position="1"/>
        <end position="33"/>
    </location>
</feature>
<keyword evidence="7 11" id="KW-0798">TonB box</keyword>
<evidence type="ECO:0000256" key="1">
    <source>
        <dbReference type="ARBA" id="ARBA00004571"/>
    </source>
</evidence>
<evidence type="ECO:0000256" key="5">
    <source>
        <dbReference type="ARBA" id="ARBA00022729"/>
    </source>
</evidence>
<keyword evidence="9 10" id="KW-0998">Cell outer membrane</keyword>
<keyword evidence="3 10" id="KW-1134">Transmembrane beta strand</keyword>
<dbReference type="GO" id="GO:0015344">
    <property type="term" value="F:siderophore uptake transmembrane transporter activity"/>
    <property type="evidence" value="ECO:0007669"/>
    <property type="project" value="TreeGrafter"/>
</dbReference>
<dbReference type="GO" id="GO:0009279">
    <property type="term" value="C:cell outer membrane"/>
    <property type="evidence" value="ECO:0007669"/>
    <property type="project" value="UniProtKB-SubCell"/>
</dbReference>
<sequence>MVIVIKYKDREMTLTKKALVVALSTLLPFAVQANTDIDQQGTNEPVQKLKTIVVSAALKEQDVDKAPASISVITSEDIERSAALSLADVLQKQAGVYNYNSGQDKIVIRGMLNTSGNYTLILLNGKRMSSNGAMWRGNDFDWSAIPLNSIERVEVIRGPMSSLYGADAMGGVINIITKKAEDGQLHGSIFGQYNRADRGDGKNQYRYGFNLYGGLTDNLSFTLAGDAYNRDAWYRKGQPDPDGAYFVEKDTKNVNGTLSWNINDQQTLDLDLGYNNDKRPLTQDAATSIQESEMKRTNVGIAHRGKWAWGKTEAYIGKETAKIYDYDSEYDAPQSRHYKQENLIGRAFANFDWLMNNTTSGFDYKDQKITDVVSYIGTGKNQQKSYGIFVQNDTHINDALTLTLGGRYDDFDDFDGKTTGKAYLAYQLAEGVILKGGVGQAYKVPAPAQLDINYSMISCGGSCHIRGNPNLAPEESTNYEASLIVTRPNWNAGVTVFQNDVKNLIEAITLSDGDPRLVGDFRKIWTNVSRAELKGVELTGGYDFTDNLGVKANATYLDAKNKTTGKDLTERPEWLANGSISWAPVQDFRVNAGVSYVGKQMYSATKELPAYTTYDVTFTSPITPRLTLDYGVKNLTDVDLEDKNKTFNTKLYGRNYFLKATYSF</sequence>
<evidence type="ECO:0000256" key="11">
    <source>
        <dbReference type="RuleBase" id="RU003357"/>
    </source>
</evidence>
<organism evidence="15">
    <name type="scientific">Acinetobacter baumannii</name>
    <dbReference type="NCBI Taxonomy" id="470"/>
    <lineage>
        <taxon>Bacteria</taxon>
        <taxon>Pseudomonadati</taxon>
        <taxon>Pseudomonadota</taxon>
        <taxon>Gammaproteobacteria</taxon>
        <taxon>Moraxellales</taxon>
        <taxon>Moraxellaceae</taxon>
        <taxon>Acinetobacter</taxon>
        <taxon>Acinetobacter calcoaceticus/baumannii complex</taxon>
    </lineage>
</organism>
<evidence type="ECO:0000313" key="15">
    <source>
        <dbReference type="EMBL" id="AAN28929.1"/>
    </source>
</evidence>
<gene>
    <name evidence="15" type="primary">om73</name>
</gene>
<feature type="chain" id="PRO_5004300854" evidence="12">
    <location>
        <begin position="34"/>
        <end position="664"/>
    </location>
</feature>
<evidence type="ECO:0000259" key="14">
    <source>
        <dbReference type="Pfam" id="PF07715"/>
    </source>
</evidence>
<dbReference type="InterPro" id="IPR039426">
    <property type="entry name" value="TonB-dep_rcpt-like"/>
</dbReference>
<keyword evidence="4 10" id="KW-0812">Transmembrane</keyword>
<accession>Q840D4</accession>
<dbReference type="InterPro" id="IPR037066">
    <property type="entry name" value="Plug_dom_sf"/>
</dbReference>
<keyword evidence="6" id="KW-0406">Ion transport</keyword>
<evidence type="ECO:0000256" key="10">
    <source>
        <dbReference type="PROSITE-ProRule" id="PRU01360"/>
    </source>
</evidence>
<dbReference type="Gene3D" id="2.170.130.10">
    <property type="entry name" value="TonB-dependent receptor, plug domain"/>
    <property type="match status" value="1"/>
</dbReference>
<evidence type="ECO:0000256" key="6">
    <source>
        <dbReference type="ARBA" id="ARBA00023065"/>
    </source>
</evidence>
<evidence type="ECO:0000256" key="9">
    <source>
        <dbReference type="ARBA" id="ARBA00023237"/>
    </source>
</evidence>
<dbReference type="PANTHER" id="PTHR30069:SF53">
    <property type="entry name" value="COLICIN I RECEPTOR-RELATED"/>
    <property type="match status" value="1"/>
</dbReference>
<dbReference type="CDD" id="cd01347">
    <property type="entry name" value="ligand_gated_channel"/>
    <property type="match status" value="1"/>
</dbReference>
<dbReference type="PROSITE" id="PS52016">
    <property type="entry name" value="TONB_DEPENDENT_REC_3"/>
    <property type="match status" value="1"/>
</dbReference>
<dbReference type="Pfam" id="PF07715">
    <property type="entry name" value="Plug"/>
    <property type="match status" value="1"/>
</dbReference>
<name>Q840D4_ACIBA</name>
<keyword evidence="2 10" id="KW-0813">Transport</keyword>